<keyword evidence="1" id="KW-0472">Membrane</keyword>
<feature type="transmembrane region" description="Helical" evidence="1">
    <location>
        <begin position="25"/>
        <end position="47"/>
    </location>
</feature>
<reference evidence="2 3" key="1">
    <citation type="journal article" date="2011" name="BMC Genomics">
        <title>Complete genome sequence of Brachyspira intermedia reveals unique genomic features in Brachyspira species and phage-mediated horizontal gene transfer.</title>
        <authorList>
            <person name="Hafstrom T."/>
            <person name="Jansson D.S."/>
            <person name="Segerman B."/>
        </authorList>
    </citation>
    <scope>NUCLEOTIDE SEQUENCE [LARGE SCALE GENOMIC DNA]</scope>
    <source>
        <strain evidence="3">ATCC 51140 / PWS/A</strain>
    </source>
</reference>
<dbReference type="KEGG" id="bip:Bint_2649"/>
<proteinExistence type="predicted"/>
<evidence type="ECO:0000313" key="2">
    <source>
        <dbReference type="EMBL" id="AEM23248.1"/>
    </source>
</evidence>
<name>G0EPH8_BRAIP</name>
<accession>G0EPH8</accession>
<evidence type="ECO:0000256" key="1">
    <source>
        <dbReference type="SAM" id="Phobius"/>
    </source>
</evidence>
<keyword evidence="1" id="KW-0812">Transmembrane</keyword>
<protein>
    <submittedName>
        <fullName evidence="2">Uncharacterized protein</fullName>
    </submittedName>
</protein>
<dbReference type="AlphaFoldDB" id="G0EPH8"/>
<sequence length="68" mass="8044">MLALVSAVSVFFSEQDINNKAAKEIINVVIIFFIFHPFIYFLSLIFIQSNNFYNMKKVKNYNDIKNYI</sequence>
<dbReference type="HOGENOM" id="CLU_2785706_0_0_12"/>
<dbReference type="EMBL" id="CP002874">
    <property type="protein sequence ID" value="AEM23248.1"/>
    <property type="molecule type" value="Genomic_DNA"/>
</dbReference>
<keyword evidence="1" id="KW-1133">Transmembrane helix</keyword>
<evidence type="ECO:0000313" key="3">
    <source>
        <dbReference type="Proteomes" id="UP000008522"/>
    </source>
</evidence>
<gene>
    <name evidence="2" type="ordered locus">Bint_2649</name>
</gene>
<organism evidence="2 3">
    <name type="scientific">Brachyspira intermedia (strain ATCC 51140 / PWS/A)</name>
    <name type="common">Serpulina intermedia</name>
    <dbReference type="NCBI Taxonomy" id="1045858"/>
    <lineage>
        <taxon>Bacteria</taxon>
        <taxon>Pseudomonadati</taxon>
        <taxon>Spirochaetota</taxon>
        <taxon>Spirochaetia</taxon>
        <taxon>Brachyspirales</taxon>
        <taxon>Brachyspiraceae</taxon>
        <taxon>Brachyspira</taxon>
    </lineage>
</organism>
<keyword evidence="3" id="KW-1185">Reference proteome</keyword>
<dbReference type="Proteomes" id="UP000008522">
    <property type="component" value="Chromosome"/>
</dbReference>